<organism evidence="6">
    <name type="scientific">uncultured crenarchaeote</name>
    <dbReference type="NCBI Taxonomy" id="29281"/>
    <lineage>
        <taxon>Archaea</taxon>
        <taxon>Thermoproteota</taxon>
        <taxon>environmental samples</taxon>
    </lineage>
</organism>
<evidence type="ECO:0008006" key="7">
    <source>
        <dbReference type="Google" id="ProtNLM"/>
    </source>
</evidence>
<accession>Q702F4</accession>
<name>Q702F4_9CREN</name>
<sequence length="235" mass="26938">MNNSSSYFLFFDLGQTLINEWDMIRYLDSIFLELLEGFGTKIDRLNYIAIRNNVIRNRIIGNGDFEELIFEVCKLLRPQGYGRLIFQHFQPHIQYARQKHLTLYDDALPTLTQLRKKYQMGIIANQSGHAISFLQKYGMIGLFEAVVFSSQTGFRKPDRRIFEAALLSAGKSGPECVMIGDRLDTDIKPANELGMKTIRITNSLFSQQEPLTDSEHPTLTIKRLGEIPSEIVRIG</sequence>
<dbReference type="AlphaFoldDB" id="Q702F4"/>
<dbReference type="Pfam" id="PF13419">
    <property type="entry name" value="HAD_2"/>
    <property type="match status" value="1"/>
</dbReference>
<dbReference type="InterPro" id="IPR041492">
    <property type="entry name" value="HAD_2"/>
</dbReference>
<dbReference type="NCBIfam" id="TIGR01549">
    <property type="entry name" value="HAD-SF-IA-v1"/>
    <property type="match status" value="1"/>
</dbReference>
<dbReference type="InterPro" id="IPR006439">
    <property type="entry name" value="HAD-SF_hydro_IA"/>
</dbReference>
<dbReference type="PANTHER" id="PTHR46470:SF2">
    <property type="entry name" value="GLYCERALDEHYDE 3-PHOSPHATE PHOSPHATASE"/>
    <property type="match status" value="1"/>
</dbReference>
<evidence type="ECO:0000256" key="4">
    <source>
        <dbReference type="ARBA" id="ARBA00022801"/>
    </source>
</evidence>
<dbReference type="Gene3D" id="3.40.50.1000">
    <property type="entry name" value="HAD superfamily/HAD-like"/>
    <property type="match status" value="1"/>
</dbReference>
<proteinExistence type="inferred from homology"/>
<keyword evidence="3" id="KW-0479">Metal-binding</keyword>
<reference evidence="6" key="1">
    <citation type="journal article" date="2004" name="Environ. Microbiol.">
        <title>Characterization of Large-Insert DNA Libraries from Soil for Environmental Genomic Studies of Archaea.</title>
        <authorList>
            <person name="Treusch A.H."/>
            <person name="Kletzin A."/>
            <person name="Raddatz G."/>
            <person name="Ochsenreiter T."/>
            <person name="Quaiser A."/>
            <person name="Meurer G."/>
            <person name="Schuster S.C."/>
            <person name="Schleper C."/>
        </authorList>
    </citation>
    <scope>NUCLEOTIDE SEQUENCE</scope>
</reference>
<protein>
    <recommendedName>
        <fullName evidence="7">HAD family hydrolase</fullName>
    </recommendedName>
</protein>
<evidence type="ECO:0000256" key="1">
    <source>
        <dbReference type="ARBA" id="ARBA00001946"/>
    </source>
</evidence>
<evidence type="ECO:0000256" key="5">
    <source>
        <dbReference type="ARBA" id="ARBA00022842"/>
    </source>
</evidence>
<dbReference type="InterPro" id="IPR036412">
    <property type="entry name" value="HAD-like_sf"/>
</dbReference>
<evidence type="ECO:0000256" key="2">
    <source>
        <dbReference type="ARBA" id="ARBA00007958"/>
    </source>
</evidence>
<dbReference type="SFLD" id="SFLDG01129">
    <property type="entry name" value="C1.5:_HAD__Beta-PGM__Phosphata"/>
    <property type="match status" value="1"/>
</dbReference>
<dbReference type="SUPFAM" id="SSF56784">
    <property type="entry name" value="HAD-like"/>
    <property type="match status" value="1"/>
</dbReference>
<dbReference type="Gene3D" id="1.10.150.240">
    <property type="entry name" value="Putative phosphatase, domain 2"/>
    <property type="match status" value="1"/>
</dbReference>
<evidence type="ECO:0000256" key="3">
    <source>
        <dbReference type="ARBA" id="ARBA00022723"/>
    </source>
</evidence>
<dbReference type="PANTHER" id="PTHR46470">
    <property type="entry name" value="N-ACYLNEURAMINATE-9-PHOSPHATASE"/>
    <property type="match status" value="1"/>
</dbReference>
<dbReference type="GO" id="GO:0046872">
    <property type="term" value="F:metal ion binding"/>
    <property type="evidence" value="ECO:0007669"/>
    <property type="project" value="UniProtKB-KW"/>
</dbReference>
<evidence type="ECO:0000313" key="6">
    <source>
        <dbReference type="EMBL" id="CAF28670.1"/>
    </source>
</evidence>
<dbReference type="InterPro" id="IPR051400">
    <property type="entry name" value="HAD-like_hydrolase"/>
</dbReference>
<comment type="cofactor">
    <cofactor evidence="1">
        <name>Mg(2+)</name>
        <dbReference type="ChEBI" id="CHEBI:18420"/>
    </cofactor>
</comment>
<dbReference type="SFLD" id="SFLDS00003">
    <property type="entry name" value="Haloacid_Dehalogenase"/>
    <property type="match status" value="1"/>
</dbReference>
<dbReference type="EMBL" id="AJ627420">
    <property type="protein sequence ID" value="CAF28670.1"/>
    <property type="molecule type" value="Genomic_DNA"/>
</dbReference>
<dbReference type="InterPro" id="IPR023198">
    <property type="entry name" value="PGP-like_dom2"/>
</dbReference>
<comment type="similarity">
    <text evidence="2">Belongs to the HAD-like hydrolase superfamily.</text>
</comment>
<dbReference type="GO" id="GO:0016791">
    <property type="term" value="F:phosphatase activity"/>
    <property type="evidence" value="ECO:0007669"/>
    <property type="project" value="TreeGrafter"/>
</dbReference>
<keyword evidence="4" id="KW-0378">Hydrolase</keyword>
<dbReference type="GO" id="GO:0044281">
    <property type="term" value="P:small molecule metabolic process"/>
    <property type="evidence" value="ECO:0007669"/>
    <property type="project" value="UniProtKB-ARBA"/>
</dbReference>
<dbReference type="InterPro" id="IPR023214">
    <property type="entry name" value="HAD_sf"/>
</dbReference>
<keyword evidence="5" id="KW-0460">Magnesium</keyword>